<gene>
    <name evidence="9" type="ORF">GU926_02860</name>
</gene>
<dbReference type="Proteomes" id="UP000464214">
    <property type="component" value="Chromosome"/>
</dbReference>
<feature type="transmembrane region" description="Helical" evidence="7">
    <location>
        <begin position="48"/>
        <end position="66"/>
    </location>
</feature>
<feature type="transmembrane region" description="Helical" evidence="7">
    <location>
        <begin position="202"/>
        <end position="223"/>
    </location>
</feature>
<dbReference type="AlphaFoldDB" id="A0A6P1NWZ0"/>
<keyword evidence="9" id="KW-0012">Acyltransferase</keyword>
<feature type="transmembrane region" description="Helical" evidence="7">
    <location>
        <begin position="273"/>
        <end position="292"/>
    </location>
</feature>
<dbReference type="GO" id="GO:0016413">
    <property type="term" value="F:O-acetyltransferase activity"/>
    <property type="evidence" value="ECO:0007669"/>
    <property type="project" value="TreeGrafter"/>
</dbReference>
<dbReference type="PANTHER" id="PTHR40074:SF2">
    <property type="entry name" value="O-ACETYLTRANSFERASE WECH"/>
    <property type="match status" value="1"/>
</dbReference>
<feature type="transmembrane region" description="Helical" evidence="7">
    <location>
        <begin position="172"/>
        <end position="190"/>
    </location>
</feature>
<evidence type="ECO:0000256" key="5">
    <source>
        <dbReference type="ARBA" id="ARBA00022989"/>
    </source>
</evidence>
<dbReference type="InterPro" id="IPR002656">
    <property type="entry name" value="Acyl_transf_3_dom"/>
</dbReference>
<keyword evidence="5 7" id="KW-1133">Transmembrane helix</keyword>
<feature type="domain" description="Acyltransferase 3" evidence="8">
    <location>
        <begin position="8"/>
        <end position="287"/>
    </location>
</feature>
<proteinExistence type="inferred from homology"/>
<feature type="transmembrane region" description="Helical" evidence="7">
    <location>
        <begin position="18"/>
        <end position="36"/>
    </location>
</feature>
<keyword evidence="9" id="KW-0808">Transferase</keyword>
<protein>
    <submittedName>
        <fullName evidence="9">Acyltransferase family protein</fullName>
    </submittedName>
</protein>
<evidence type="ECO:0000259" key="8">
    <source>
        <dbReference type="Pfam" id="PF01757"/>
    </source>
</evidence>
<accession>A0A6P1NWZ0</accession>
<dbReference type="Pfam" id="PF01757">
    <property type="entry name" value="Acyl_transf_3"/>
    <property type="match status" value="1"/>
</dbReference>
<comment type="similarity">
    <text evidence="2">Belongs to the acyltransferase 3 family.</text>
</comment>
<evidence type="ECO:0000313" key="10">
    <source>
        <dbReference type="Proteomes" id="UP000464214"/>
    </source>
</evidence>
<dbReference type="KEGG" id="nib:GU926_02860"/>
<keyword evidence="6 7" id="KW-0472">Membrane</keyword>
<dbReference type="GO" id="GO:0009246">
    <property type="term" value="P:enterobacterial common antigen biosynthetic process"/>
    <property type="evidence" value="ECO:0007669"/>
    <property type="project" value="TreeGrafter"/>
</dbReference>
<evidence type="ECO:0000256" key="2">
    <source>
        <dbReference type="ARBA" id="ARBA00007400"/>
    </source>
</evidence>
<feature type="transmembrane region" description="Helical" evidence="7">
    <location>
        <begin position="117"/>
        <end position="134"/>
    </location>
</feature>
<keyword evidence="10" id="KW-1185">Reference proteome</keyword>
<evidence type="ECO:0000256" key="3">
    <source>
        <dbReference type="ARBA" id="ARBA00022475"/>
    </source>
</evidence>
<dbReference type="GO" id="GO:0005886">
    <property type="term" value="C:plasma membrane"/>
    <property type="evidence" value="ECO:0007669"/>
    <property type="project" value="UniProtKB-SubCell"/>
</dbReference>
<dbReference type="RefSeq" id="WP_160688826.1">
    <property type="nucleotide sequence ID" value="NZ_CP047897.1"/>
</dbReference>
<keyword evidence="3" id="KW-1003">Cell membrane</keyword>
<evidence type="ECO:0000256" key="1">
    <source>
        <dbReference type="ARBA" id="ARBA00004651"/>
    </source>
</evidence>
<keyword evidence="4 7" id="KW-0812">Transmembrane</keyword>
<evidence type="ECO:0000256" key="6">
    <source>
        <dbReference type="ARBA" id="ARBA00023136"/>
    </source>
</evidence>
<feature type="transmembrane region" description="Helical" evidence="7">
    <location>
        <begin position="146"/>
        <end position="165"/>
    </location>
</feature>
<name>A0A6P1NWZ0_9BACT</name>
<feature type="transmembrane region" description="Helical" evidence="7">
    <location>
        <begin position="86"/>
        <end position="105"/>
    </location>
</feature>
<organism evidence="9 10">
    <name type="scientific">Nibribacter ruber</name>
    <dbReference type="NCBI Taxonomy" id="2698458"/>
    <lineage>
        <taxon>Bacteria</taxon>
        <taxon>Pseudomonadati</taxon>
        <taxon>Bacteroidota</taxon>
        <taxon>Cytophagia</taxon>
        <taxon>Cytophagales</taxon>
        <taxon>Hymenobacteraceae</taxon>
        <taxon>Nibribacter</taxon>
    </lineage>
</organism>
<evidence type="ECO:0000256" key="4">
    <source>
        <dbReference type="ARBA" id="ARBA00022692"/>
    </source>
</evidence>
<sequence>MGKLPESLWLYSHGLESVFRSGLALFLLLSGALLIPRVENPFAFLKKRVLRIFPAFIIWSLLYAYLNQRLFNVSVLELAVNIWQGMEMHLWFVKVILVLYVVLAFTGKAITKSTYQNVLFCWLTGQTLLMVSLIDQETVWIIEARNYLAGFLLMLLGFMLTRTYLPAKKCKNLGMALTAAGITATFAFGYSHSNHTGQLQDFYYSIVSPTIQVKSVGIFLLFSTLQVKKERSRRLLKDLSYSTFGIYLSHLIFRDSVLHQVGITYTFINPYLGIVVTALSCFLLSGVFIYLLSKFKFGKLFT</sequence>
<reference evidence="9 10" key="1">
    <citation type="submission" date="2020-01" db="EMBL/GenBank/DDBJ databases">
        <authorList>
            <person name="Kim M."/>
        </authorList>
    </citation>
    <scope>NUCLEOTIDE SEQUENCE [LARGE SCALE GENOMIC DNA]</scope>
    <source>
        <strain evidence="9 10">BT10</strain>
    </source>
</reference>
<dbReference type="PANTHER" id="PTHR40074">
    <property type="entry name" value="O-ACETYLTRANSFERASE WECH"/>
    <property type="match status" value="1"/>
</dbReference>
<comment type="subcellular location">
    <subcellularLocation>
        <location evidence="1">Cell membrane</location>
        <topology evidence="1">Multi-pass membrane protein</topology>
    </subcellularLocation>
</comment>
<dbReference type="EMBL" id="CP047897">
    <property type="protein sequence ID" value="QHL86438.1"/>
    <property type="molecule type" value="Genomic_DNA"/>
</dbReference>
<evidence type="ECO:0000256" key="7">
    <source>
        <dbReference type="SAM" id="Phobius"/>
    </source>
</evidence>
<evidence type="ECO:0000313" key="9">
    <source>
        <dbReference type="EMBL" id="QHL86438.1"/>
    </source>
</evidence>